<evidence type="ECO:0000256" key="3">
    <source>
        <dbReference type="ARBA" id="ARBA00022448"/>
    </source>
</evidence>
<dbReference type="Proteomes" id="UP000694558">
    <property type="component" value="Chromosome 1"/>
</dbReference>
<dbReference type="GO" id="GO:0006811">
    <property type="term" value="P:monoatomic ion transport"/>
    <property type="evidence" value="ECO:0007669"/>
    <property type="project" value="UniProtKB-KW"/>
</dbReference>
<evidence type="ECO:0000256" key="4">
    <source>
        <dbReference type="ARBA" id="ARBA00022692"/>
    </source>
</evidence>
<protein>
    <recommendedName>
        <fullName evidence="7">FXYD domain-containing ion transport regulator</fullName>
    </recommendedName>
</protein>
<dbReference type="Pfam" id="PF02038">
    <property type="entry name" value="ATP1G1_PLM_MAT8"/>
    <property type="match status" value="1"/>
</dbReference>
<evidence type="ECO:0000256" key="2">
    <source>
        <dbReference type="ARBA" id="ARBA00005948"/>
    </source>
</evidence>
<reference evidence="8" key="2">
    <citation type="submission" date="2025-08" db="UniProtKB">
        <authorList>
            <consortium name="Ensembl"/>
        </authorList>
    </citation>
    <scope>IDENTIFICATION</scope>
</reference>
<keyword evidence="5 7" id="KW-0406">Ion transport</keyword>
<keyword evidence="4 7" id="KW-0812">Transmembrane</keyword>
<comment type="similarity">
    <text evidence="2 7">Belongs to the FXYD family.</text>
</comment>
<evidence type="ECO:0000256" key="6">
    <source>
        <dbReference type="ARBA" id="ARBA00023136"/>
    </source>
</evidence>
<evidence type="ECO:0000313" key="9">
    <source>
        <dbReference type="Proteomes" id="UP000694558"/>
    </source>
</evidence>
<name>A0A8D3D893_SCOMX</name>
<dbReference type="AlphaFoldDB" id="A0A8D3D893"/>
<evidence type="ECO:0000256" key="5">
    <source>
        <dbReference type="ARBA" id="ARBA00023065"/>
    </source>
</evidence>
<organism evidence="8 9">
    <name type="scientific">Scophthalmus maximus</name>
    <name type="common">Turbot</name>
    <name type="synonym">Psetta maxima</name>
    <dbReference type="NCBI Taxonomy" id="52904"/>
    <lineage>
        <taxon>Eukaryota</taxon>
        <taxon>Metazoa</taxon>
        <taxon>Chordata</taxon>
        <taxon>Craniata</taxon>
        <taxon>Vertebrata</taxon>
        <taxon>Euteleostomi</taxon>
        <taxon>Actinopterygii</taxon>
        <taxon>Neopterygii</taxon>
        <taxon>Teleostei</taxon>
        <taxon>Neoteleostei</taxon>
        <taxon>Acanthomorphata</taxon>
        <taxon>Carangaria</taxon>
        <taxon>Pleuronectiformes</taxon>
        <taxon>Pleuronectoidei</taxon>
        <taxon>Scophthalmidae</taxon>
        <taxon>Scophthalmus</taxon>
    </lineage>
</organism>
<dbReference type="GO" id="GO:0043269">
    <property type="term" value="P:regulation of monoatomic ion transport"/>
    <property type="evidence" value="ECO:0007669"/>
    <property type="project" value="InterPro"/>
</dbReference>
<proteinExistence type="inferred from homology"/>
<dbReference type="GO" id="GO:0016020">
    <property type="term" value="C:membrane"/>
    <property type="evidence" value="ECO:0007669"/>
    <property type="project" value="UniProtKB-SubCell"/>
</dbReference>
<reference evidence="8" key="1">
    <citation type="submission" date="2023-05" db="EMBL/GenBank/DDBJ databases">
        <title>High-quality long-read genome of Scophthalmus maximus.</title>
        <authorList>
            <person name="Lien S."/>
            <person name="Martinez P."/>
        </authorList>
    </citation>
    <scope>NUCLEOTIDE SEQUENCE [LARGE SCALE GENOMIC DNA]</scope>
</reference>
<feature type="transmembrane region" description="Helical" evidence="7">
    <location>
        <begin position="25"/>
        <end position="45"/>
    </location>
</feature>
<dbReference type="Gene3D" id="1.20.5.780">
    <property type="entry name" value="Single helix bin"/>
    <property type="match status" value="1"/>
</dbReference>
<keyword evidence="7" id="KW-1133">Transmembrane helix</keyword>
<keyword evidence="6 7" id="KW-0472">Membrane</keyword>
<evidence type="ECO:0000256" key="1">
    <source>
        <dbReference type="ARBA" id="ARBA00004167"/>
    </source>
</evidence>
<sequence length="62" mass="6743">MHNISPSSLRATYKVLFVVSDYESLRIGGLVFAVVLFLLGIALIVSKCAAHMLLVQSQHSVV</sequence>
<dbReference type="GO" id="GO:0099106">
    <property type="term" value="F:ion channel regulator activity"/>
    <property type="evidence" value="ECO:0007669"/>
    <property type="project" value="InterPro"/>
</dbReference>
<evidence type="ECO:0000256" key="7">
    <source>
        <dbReference type="RuleBase" id="RU364131"/>
    </source>
</evidence>
<keyword evidence="3 7" id="KW-0813">Transport</keyword>
<accession>A0A8D3D893</accession>
<comment type="subcellular location">
    <subcellularLocation>
        <location evidence="1">Membrane</location>
        <topology evidence="1">Single-pass membrane protein</topology>
    </subcellularLocation>
</comment>
<dbReference type="GeneTree" id="ENSGT01150000288055"/>
<dbReference type="Ensembl" id="ENSSMAT00000051338.1">
    <property type="protein sequence ID" value="ENSSMAP00000055752.1"/>
    <property type="gene ID" value="ENSSMAG00000026223.1"/>
</dbReference>
<evidence type="ECO:0000313" key="8">
    <source>
        <dbReference type="Ensembl" id="ENSSMAP00000055752.1"/>
    </source>
</evidence>
<dbReference type="InterPro" id="IPR000272">
    <property type="entry name" value="Ion-transport_regulator_FXYD"/>
</dbReference>